<sequence>MDLSSRMEAEKELGRMGAEQLRREQMAITYDLERLQAQIGDLAFNNYRTYANASRTTQQCQQTFSEINGILGDMGKQLPNVGKEFRNFIEVSKQTRRECELLESASAVDWPTKKILEMPELMDLCIRTGSYDAAYALTNFGIGLQQSLLTMADGAYKTLFTAVADRLISARSFLLEELFNKFAGPLDLSDSMQVVKNVRKIPYLTNPQLRVSVLQYRDIYLDKQILDASSNAEFTLQAIEIYRTCMYDTMVLYMAVFPENEVVRRDASVDPRWENWPASGRSAVLSEWAIRNVHRLLELIERADMKAQVDMSAVWNKLMAFGASFGRMGLDFRPLIVDSMMSMVKKRFSNAVRHVTQKLVNEVKRLDVHGGDSTWGGPNAPNESTAGPPQPSAELSMCDDFAVYGNGIIEALNNLRYSLSPALLPFVLQTLRESLLSVFSWLAAYKTSAHFARAVRILAVHLIDFLNKCIIFYFPYSTVQRLYGSSFPRHEYESACDLNVRKLLDECDGGAGMKEVLRAELEPPKVEDDVLESLLAKHGNGPLDNNNDGVVTIPLGSAMNGIEETNAPSAQSTQQSASVEETLNSTALSASESYESSTALAASEGFGGSTALTASQSAEGSTALSASDSFAGSTALAASESAEASTALSASESFGGSTALTASESAEGSTALSASENTGGAPASSTSDHSPVEILFSTESTPSDHVSSPPTDDVPAIYEEEDYNVHRFQTLSTVPEVTEPHTISQPTASPGDAKTESLDGPPLSTISSHLSEEMNQPSSYTSNTESIIEVPSVDSLVVGPTQASSQADTDVEAVSPVQRFATDSTAISELEPVVSSGHSDVVGFDTDSTRLSSMDVANTTAASLSTADIFTDPFETAPSSARGEDVRTAETYTTANSTSLELLGPSIANSAAPEPTQPTETEEEPSSQGWGWGDEEADDVESSDVATAAEVEISSEEEEPAPAVPVPKKKGGKAD</sequence>
<evidence type="ECO:0000256" key="5">
    <source>
        <dbReference type="ARBA" id="ARBA00022927"/>
    </source>
</evidence>
<feature type="region of interest" description="Disordered" evidence="9">
    <location>
        <begin position="369"/>
        <end position="390"/>
    </location>
</feature>
<name>A0AA36D3Z7_9BILA</name>
<evidence type="ECO:0000256" key="9">
    <source>
        <dbReference type="SAM" id="MobiDB-lite"/>
    </source>
</evidence>
<feature type="compositionally biased region" description="Low complexity" evidence="9">
    <location>
        <begin position="943"/>
        <end position="952"/>
    </location>
</feature>
<evidence type="ECO:0000256" key="4">
    <source>
        <dbReference type="ARBA" id="ARBA00022448"/>
    </source>
</evidence>
<dbReference type="PANTHER" id="PTHR21311">
    <property type="entry name" value="CONSERVED OLIGOMERIC GOLGI COMPLEX COMPONENT 8"/>
    <property type="match status" value="1"/>
</dbReference>
<evidence type="ECO:0000256" key="7">
    <source>
        <dbReference type="ARBA" id="ARBA00023136"/>
    </source>
</evidence>
<dbReference type="GO" id="GO:0006891">
    <property type="term" value="P:intra-Golgi vesicle-mediated transport"/>
    <property type="evidence" value="ECO:0007669"/>
    <property type="project" value="TreeGrafter"/>
</dbReference>
<keyword evidence="5" id="KW-0653">Protein transport</keyword>
<keyword evidence="4" id="KW-0813">Transport</keyword>
<proteinExistence type="inferred from homology"/>
<accession>A0AA36D3Z7</accession>
<dbReference type="SUPFAM" id="SSF74788">
    <property type="entry name" value="Cullin repeat-like"/>
    <property type="match status" value="1"/>
</dbReference>
<evidence type="ECO:0000313" key="11">
    <source>
        <dbReference type="Proteomes" id="UP001177023"/>
    </source>
</evidence>
<feature type="region of interest" description="Disordered" evidence="9">
    <location>
        <begin position="895"/>
        <end position="975"/>
    </location>
</feature>
<evidence type="ECO:0000256" key="6">
    <source>
        <dbReference type="ARBA" id="ARBA00023034"/>
    </source>
</evidence>
<keyword evidence="6" id="KW-0333">Golgi apparatus</keyword>
<dbReference type="EMBL" id="CATQJA010002657">
    <property type="protein sequence ID" value="CAJ0579655.1"/>
    <property type="molecule type" value="Genomic_DNA"/>
</dbReference>
<comment type="subcellular location">
    <subcellularLocation>
        <location evidence="1">Golgi apparatus membrane</location>
        <topology evidence="1">Peripheral membrane protein</topology>
    </subcellularLocation>
</comment>
<evidence type="ECO:0000256" key="1">
    <source>
        <dbReference type="ARBA" id="ARBA00004395"/>
    </source>
</evidence>
<comment type="similarity">
    <text evidence="2">Belongs to the COG8 family.</text>
</comment>
<dbReference type="Pfam" id="PF04124">
    <property type="entry name" value="Dor1"/>
    <property type="match status" value="1"/>
</dbReference>
<dbReference type="AlphaFoldDB" id="A0AA36D3Z7"/>
<feature type="compositionally biased region" description="Low complexity" evidence="9">
    <location>
        <begin position="910"/>
        <end position="919"/>
    </location>
</feature>
<feature type="non-terminal residue" evidence="10">
    <location>
        <position position="975"/>
    </location>
</feature>
<keyword evidence="11" id="KW-1185">Reference proteome</keyword>
<feature type="compositionally biased region" description="Polar residues" evidence="9">
    <location>
        <begin position="734"/>
        <end position="748"/>
    </location>
</feature>
<feature type="region of interest" description="Disordered" evidence="9">
    <location>
        <begin position="561"/>
        <end position="590"/>
    </location>
</feature>
<keyword evidence="7" id="KW-0472">Membrane</keyword>
<feature type="compositionally biased region" description="Polar residues" evidence="9">
    <location>
        <begin position="579"/>
        <end position="590"/>
    </location>
</feature>
<dbReference type="GO" id="GO:0017119">
    <property type="term" value="C:Golgi transport complex"/>
    <property type="evidence" value="ECO:0007669"/>
    <property type="project" value="InterPro"/>
</dbReference>
<organism evidence="10 11">
    <name type="scientific">Mesorhabditis spiculigera</name>
    <dbReference type="NCBI Taxonomy" id="96644"/>
    <lineage>
        <taxon>Eukaryota</taxon>
        <taxon>Metazoa</taxon>
        <taxon>Ecdysozoa</taxon>
        <taxon>Nematoda</taxon>
        <taxon>Chromadorea</taxon>
        <taxon>Rhabditida</taxon>
        <taxon>Rhabditina</taxon>
        <taxon>Rhabditomorpha</taxon>
        <taxon>Rhabditoidea</taxon>
        <taxon>Rhabditidae</taxon>
        <taxon>Mesorhabditinae</taxon>
        <taxon>Mesorhabditis</taxon>
    </lineage>
</organism>
<evidence type="ECO:0000256" key="8">
    <source>
        <dbReference type="ARBA" id="ARBA00031347"/>
    </source>
</evidence>
<dbReference type="InterPro" id="IPR016159">
    <property type="entry name" value="Cullin_repeat-like_dom_sf"/>
</dbReference>
<gene>
    <name evidence="10" type="ORF">MSPICULIGERA_LOCUS17864</name>
</gene>
<dbReference type="Proteomes" id="UP001177023">
    <property type="component" value="Unassembled WGS sequence"/>
</dbReference>
<evidence type="ECO:0000313" key="10">
    <source>
        <dbReference type="EMBL" id="CAJ0579655.1"/>
    </source>
</evidence>
<comment type="caution">
    <text evidence="10">The sequence shown here is derived from an EMBL/GenBank/DDBJ whole genome shotgun (WGS) entry which is preliminary data.</text>
</comment>
<feature type="compositionally biased region" description="Acidic residues" evidence="9">
    <location>
        <begin position="933"/>
        <end position="942"/>
    </location>
</feature>
<reference evidence="10" key="1">
    <citation type="submission" date="2023-06" db="EMBL/GenBank/DDBJ databases">
        <authorList>
            <person name="Delattre M."/>
        </authorList>
    </citation>
    <scope>NUCLEOTIDE SEQUENCE</scope>
    <source>
        <strain evidence="10">AF72</strain>
    </source>
</reference>
<evidence type="ECO:0000256" key="3">
    <source>
        <dbReference type="ARBA" id="ARBA00020983"/>
    </source>
</evidence>
<feature type="region of interest" description="Disordered" evidence="9">
    <location>
        <begin position="734"/>
        <end position="759"/>
    </location>
</feature>
<evidence type="ECO:0000256" key="2">
    <source>
        <dbReference type="ARBA" id="ARBA00006419"/>
    </source>
</evidence>
<protein>
    <recommendedName>
        <fullName evidence="3">Conserved oligomeric Golgi complex subunit 8</fullName>
    </recommendedName>
    <alternativeName>
        <fullName evidence="8">Component of oligomeric Golgi complex 8</fullName>
    </alternativeName>
</protein>
<dbReference type="GO" id="GO:0015031">
    <property type="term" value="P:protein transport"/>
    <property type="evidence" value="ECO:0007669"/>
    <property type="project" value="UniProtKB-KW"/>
</dbReference>
<feature type="compositionally biased region" description="Low complexity" evidence="9">
    <location>
        <begin position="567"/>
        <end position="578"/>
    </location>
</feature>
<dbReference type="InterPro" id="IPR007255">
    <property type="entry name" value="COG8"/>
</dbReference>
<feature type="region of interest" description="Disordered" evidence="9">
    <location>
        <begin position="659"/>
        <end position="689"/>
    </location>
</feature>
<dbReference type="GO" id="GO:0000139">
    <property type="term" value="C:Golgi membrane"/>
    <property type="evidence" value="ECO:0007669"/>
    <property type="project" value="UniProtKB-SubCell"/>
</dbReference>
<dbReference type="PANTHER" id="PTHR21311:SF0">
    <property type="entry name" value="CONSERVED OLIGOMERIC GOLGI COMPLEX SUBUNIT 8"/>
    <property type="match status" value="1"/>
</dbReference>